<accession>A0A6M2B1N4</accession>
<organism evidence="9 10">
    <name type="scientific">Rahnella contaminans</name>
    <dbReference type="NCBI Taxonomy" id="2703882"/>
    <lineage>
        <taxon>Bacteria</taxon>
        <taxon>Pseudomonadati</taxon>
        <taxon>Pseudomonadota</taxon>
        <taxon>Gammaproteobacteria</taxon>
        <taxon>Enterobacterales</taxon>
        <taxon>Yersiniaceae</taxon>
        <taxon>Rahnella</taxon>
    </lineage>
</organism>
<keyword evidence="10" id="KW-1185">Reference proteome</keyword>
<dbReference type="Proteomes" id="UP000476696">
    <property type="component" value="Unassembled WGS sequence"/>
</dbReference>
<feature type="transmembrane region" description="Helical" evidence="8">
    <location>
        <begin position="164"/>
        <end position="186"/>
    </location>
</feature>
<keyword evidence="7 8" id="KW-0472">Membrane</keyword>
<name>A0A6M2B1N4_9GAMM</name>
<evidence type="ECO:0000256" key="6">
    <source>
        <dbReference type="ARBA" id="ARBA00022989"/>
    </source>
</evidence>
<reference evidence="9 10" key="1">
    <citation type="submission" date="2020-01" db="EMBL/GenBank/DDBJ databases">
        <authorList>
            <person name="Lee S.D."/>
        </authorList>
    </citation>
    <scope>NUCLEOTIDE SEQUENCE [LARGE SCALE GENOMIC DNA]</scope>
    <source>
        <strain evidence="9 10">Lac-M11</strain>
    </source>
</reference>
<evidence type="ECO:0000256" key="2">
    <source>
        <dbReference type="ARBA" id="ARBA00007935"/>
    </source>
</evidence>
<comment type="similarity">
    <text evidence="2">Belongs to the binding-protein-dependent transport system permease family. FecCD subfamily.</text>
</comment>
<keyword evidence="5 8" id="KW-0812">Transmembrane</keyword>
<dbReference type="SUPFAM" id="SSF81345">
    <property type="entry name" value="ABC transporter involved in vitamin B12 uptake, BtuC"/>
    <property type="match status" value="1"/>
</dbReference>
<dbReference type="InterPro" id="IPR037294">
    <property type="entry name" value="ABC_BtuC-like"/>
</dbReference>
<dbReference type="Gene3D" id="1.10.3470.10">
    <property type="entry name" value="ABC transporter involved in vitamin B12 uptake, BtuC"/>
    <property type="match status" value="1"/>
</dbReference>
<dbReference type="PANTHER" id="PTHR30472:SF70">
    <property type="entry name" value="MOLYBDATE IMPORT SYSTEM PERMEASE PROTEIN MOLB"/>
    <property type="match status" value="1"/>
</dbReference>
<evidence type="ECO:0000256" key="5">
    <source>
        <dbReference type="ARBA" id="ARBA00022692"/>
    </source>
</evidence>
<evidence type="ECO:0000256" key="1">
    <source>
        <dbReference type="ARBA" id="ARBA00004651"/>
    </source>
</evidence>
<reference evidence="9 10" key="2">
    <citation type="submission" date="2020-03" db="EMBL/GenBank/DDBJ databases">
        <title>Rahnella aceri sp. nov., isoated from traditional Jeju Makgeolli.</title>
        <authorList>
            <person name="Kim I.S."/>
            <person name="Jeon D."/>
        </authorList>
    </citation>
    <scope>NUCLEOTIDE SEQUENCE [LARGE SCALE GENOMIC DNA]</scope>
    <source>
        <strain evidence="9 10">Lac-M11</strain>
    </source>
</reference>
<feature type="transmembrane region" description="Helical" evidence="8">
    <location>
        <begin position="132"/>
        <end position="157"/>
    </location>
</feature>
<dbReference type="GO" id="GO:0005886">
    <property type="term" value="C:plasma membrane"/>
    <property type="evidence" value="ECO:0007669"/>
    <property type="project" value="UniProtKB-SubCell"/>
</dbReference>
<sequence>MTSSAERARASHFQRARILTPSRIFILSLLLLLGGIMYSLTIGRYPISFAELIGFFHADASAPRYGLLHNIIIDSRLPRILAAVLVGAGLSVSGAAYQAVFRNPLVSPGLLGVLSGCAFGASLSIVSGLNGLWIPALACLAGLLAVVLGVAIASLFASPSILMLILGGIISSALFTGLLSIVKYVADPQDQLPTIIYWMLGSLSAVDNHALWVTAPVLVIAIALLAGLGRVLDVMTLSEDEAYSLGIPVRFYRYGIIVLATLISALTVSIAGMVGWVGLLIPHLARLLVGASNVWLLPVSVCLGGCFLLLCDGLARTLAPGEIPLGIITELLGALAFIALLKYVRGGWL</sequence>
<comment type="caution">
    <text evidence="9">The sequence shown here is derived from an EMBL/GenBank/DDBJ whole genome shotgun (WGS) entry which is preliminary data.</text>
</comment>
<comment type="subcellular location">
    <subcellularLocation>
        <location evidence="1">Cell membrane</location>
        <topology evidence="1">Multi-pass membrane protein</topology>
    </subcellularLocation>
</comment>
<dbReference type="GO" id="GO:0022857">
    <property type="term" value="F:transmembrane transporter activity"/>
    <property type="evidence" value="ECO:0007669"/>
    <property type="project" value="InterPro"/>
</dbReference>
<protein>
    <submittedName>
        <fullName evidence="9">Iron ABC transporter permease</fullName>
    </submittedName>
</protein>
<dbReference type="EMBL" id="JAADJS010000001">
    <property type="protein sequence ID" value="NGX87136.1"/>
    <property type="molecule type" value="Genomic_DNA"/>
</dbReference>
<feature type="transmembrane region" description="Helical" evidence="8">
    <location>
        <begin position="323"/>
        <end position="344"/>
    </location>
</feature>
<evidence type="ECO:0000313" key="10">
    <source>
        <dbReference type="Proteomes" id="UP000476696"/>
    </source>
</evidence>
<evidence type="ECO:0000256" key="4">
    <source>
        <dbReference type="ARBA" id="ARBA00022475"/>
    </source>
</evidence>
<keyword evidence="3" id="KW-0813">Transport</keyword>
<dbReference type="RefSeq" id="WP_152324594.1">
    <property type="nucleotide sequence ID" value="NZ_JAADJS010000001.1"/>
</dbReference>
<evidence type="ECO:0000313" key="9">
    <source>
        <dbReference type="EMBL" id="NGX87136.1"/>
    </source>
</evidence>
<gene>
    <name evidence="9" type="ORF">GW579_08520</name>
</gene>
<feature type="transmembrane region" description="Helical" evidence="8">
    <location>
        <begin position="287"/>
        <end position="311"/>
    </location>
</feature>
<feature type="transmembrane region" description="Helical" evidence="8">
    <location>
        <begin position="251"/>
        <end position="281"/>
    </location>
</feature>
<feature type="transmembrane region" description="Helical" evidence="8">
    <location>
        <begin position="24"/>
        <end position="47"/>
    </location>
</feature>
<feature type="transmembrane region" description="Helical" evidence="8">
    <location>
        <begin position="209"/>
        <end position="231"/>
    </location>
</feature>
<dbReference type="PANTHER" id="PTHR30472">
    <property type="entry name" value="FERRIC ENTEROBACTIN TRANSPORT SYSTEM PERMEASE PROTEIN"/>
    <property type="match status" value="1"/>
</dbReference>
<keyword evidence="4" id="KW-1003">Cell membrane</keyword>
<evidence type="ECO:0000256" key="8">
    <source>
        <dbReference type="SAM" id="Phobius"/>
    </source>
</evidence>
<dbReference type="CDD" id="cd06550">
    <property type="entry name" value="TM_ABC_iron-siderophores_like"/>
    <property type="match status" value="1"/>
</dbReference>
<keyword evidence="6 8" id="KW-1133">Transmembrane helix</keyword>
<feature type="transmembrane region" description="Helical" evidence="8">
    <location>
        <begin position="77"/>
        <end position="97"/>
    </location>
</feature>
<proteinExistence type="inferred from homology"/>
<dbReference type="GO" id="GO:0033214">
    <property type="term" value="P:siderophore-iron import into cell"/>
    <property type="evidence" value="ECO:0007669"/>
    <property type="project" value="TreeGrafter"/>
</dbReference>
<evidence type="ECO:0000256" key="7">
    <source>
        <dbReference type="ARBA" id="ARBA00023136"/>
    </source>
</evidence>
<feature type="transmembrane region" description="Helical" evidence="8">
    <location>
        <begin position="109"/>
        <end position="126"/>
    </location>
</feature>
<dbReference type="Pfam" id="PF01032">
    <property type="entry name" value="FecCD"/>
    <property type="match status" value="1"/>
</dbReference>
<evidence type="ECO:0000256" key="3">
    <source>
        <dbReference type="ARBA" id="ARBA00022448"/>
    </source>
</evidence>
<dbReference type="AlphaFoldDB" id="A0A6M2B1N4"/>
<dbReference type="InterPro" id="IPR000522">
    <property type="entry name" value="ABC_transptr_permease_BtuC"/>
</dbReference>